<comment type="caution">
    <text evidence="3">The sequence shown here is derived from an EMBL/GenBank/DDBJ whole genome shotgun (WGS) entry which is preliminary data.</text>
</comment>
<evidence type="ECO:0000256" key="1">
    <source>
        <dbReference type="SAM" id="MobiDB-lite"/>
    </source>
</evidence>
<evidence type="ECO:0000256" key="2">
    <source>
        <dbReference type="SAM" id="Phobius"/>
    </source>
</evidence>
<reference evidence="3 4" key="1">
    <citation type="journal article" date="2015" name="Genome Biol. Evol.">
        <title>Comparative Genomics of a Bacterivorous Green Alga Reveals Evolutionary Causalities and Consequences of Phago-Mixotrophic Mode of Nutrition.</title>
        <authorList>
            <person name="Burns J.A."/>
            <person name="Paasch A."/>
            <person name="Narechania A."/>
            <person name="Kim E."/>
        </authorList>
    </citation>
    <scope>NUCLEOTIDE SEQUENCE [LARGE SCALE GENOMIC DNA]</scope>
    <source>
        <strain evidence="3 4">PLY_AMNH</strain>
    </source>
</reference>
<keyword evidence="2" id="KW-0812">Transmembrane</keyword>
<protein>
    <submittedName>
        <fullName evidence="3">Uncharacterized protein</fullName>
    </submittedName>
</protein>
<gene>
    <name evidence="3" type="ORF">CYMTET_21495</name>
</gene>
<evidence type="ECO:0000313" key="4">
    <source>
        <dbReference type="Proteomes" id="UP001190700"/>
    </source>
</evidence>
<keyword evidence="4" id="KW-1185">Reference proteome</keyword>
<feature type="transmembrane region" description="Helical" evidence="2">
    <location>
        <begin position="135"/>
        <end position="159"/>
    </location>
</feature>
<evidence type="ECO:0000313" key="3">
    <source>
        <dbReference type="EMBL" id="KAK3270094.1"/>
    </source>
</evidence>
<dbReference type="Proteomes" id="UP001190700">
    <property type="component" value="Unassembled WGS sequence"/>
</dbReference>
<name>A0AAE0L360_9CHLO</name>
<feature type="region of interest" description="Disordered" evidence="1">
    <location>
        <begin position="1"/>
        <end position="20"/>
    </location>
</feature>
<keyword evidence="2" id="KW-0472">Membrane</keyword>
<accession>A0AAE0L360</accession>
<organism evidence="3 4">
    <name type="scientific">Cymbomonas tetramitiformis</name>
    <dbReference type="NCBI Taxonomy" id="36881"/>
    <lineage>
        <taxon>Eukaryota</taxon>
        <taxon>Viridiplantae</taxon>
        <taxon>Chlorophyta</taxon>
        <taxon>Pyramimonadophyceae</taxon>
        <taxon>Pyramimonadales</taxon>
        <taxon>Pyramimonadaceae</taxon>
        <taxon>Cymbomonas</taxon>
    </lineage>
</organism>
<proteinExistence type="predicted"/>
<keyword evidence="2" id="KW-1133">Transmembrane helix</keyword>
<feature type="non-terminal residue" evidence="3">
    <location>
        <position position="1"/>
    </location>
</feature>
<dbReference type="EMBL" id="LGRX02010576">
    <property type="protein sequence ID" value="KAK3270094.1"/>
    <property type="molecule type" value="Genomic_DNA"/>
</dbReference>
<dbReference type="AlphaFoldDB" id="A0AAE0L360"/>
<sequence length="191" mass="21535">WEDFTGAAPEEEKEEEEEENSCMSDVYQIGGDITEGNVGQAATAATPANLRLHGARAAESGDGRQWVVMKDRNGDYMGEVEIQMVVMHDDVARKYEAGSARNEPNKHPHLPKPTRVQWSIFRPDLIIYDILGPELYYQFMAVFTSLTLVFFLFNCLPILATLFTTAEIMADEEDEINNHYYTVRGTPPPSL</sequence>